<dbReference type="CDD" id="cd00082">
    <property type="entry name" value="HisKA"/>
    <property type="match status" value="1"/>
</dbReference>
<evidence type="ECO:0000256" key="5">
    <source>
        <dbReference type="PROSITE-ProRule" id="PRU00169"/>
    </source>
</evidence>
<dbReference type="InterPro" id="IPR003661">
    <property type="entry name" value="HisK_dim/P_dom"/>
</dbReference>
<dbReference type="SUPFAM" id="SSF47384">
    <property type="entry name" value="Homodimeric domain of signal transducing histidine kinase"/>
    <property type="match status" value="1"/>
</dbReference>
<dbReference type="PANTHER" id="PTHR43047">
    <property type="entry name" value="TWO-COMPONENT HISTIDINE PROTEIN KINASE"/>
    <property type="match status" value="1"/>
</dbReference>
<keyword evidence="6" id="KW-1133">Transmembrane helix</keyword>
<evidence type="ECO:0000259" key="8">
    <source>
        <dbReference type="PROSITE" id="PS50109"/>
    </source>
</evidence>
<feature type="domain" description="Histidine kinase" evidence="8">
    <location>
        <begin position="801"/>
        <end position="1003"/>
    </location>
</feature>
<feature type="domain" description="Response regulatory" evidence="9">
    <location>
        <begin position="1019"/>
        <end position="1133"/>
    </location>
</feature>
<evidence type="ECO:0000256" key="3">
    <source>
        <dbReference type="ARBA" id="ARBA00022679"/>
    </source>
</evidence>
<proteinExistence type="predicted"/>
<evidence type="ECO:0000259" key="9">
    <source>
        <dbReference type="PROSITE" id="PS50110"/>
    </source>
</evidence>
<dbReference type="PROSITE" id="PS50110">
    <property type="entry name" value="RESPONSE_REGULATORY"/>
    <property type="match status" value="1"/>
</dbReference>
<keyword evidence="3" id="KW-0808">Transferase</keyword>
<comment type="caution">
    <text evidence="10">The sequence shown here is derived from an EMBL/GenBank/DDBJ whole genome shotgun (WGS) entry which is preliminary data.</text>
</comment>
<dbReference type="SMART" id="SM00388">
    <property type="entry name" value="HisKA"/>
    <property type="match status" value="1"/>
</dbReference>
<dbReference type="EMBL" id="JANUEK010000001">
    <property type="protein sequence ID" value="MCS4278712.1"/>
    <property type="molecule type" value="Genomic_DNA"/>
</dbReference>
<dbReference type="Pfam" id="PF00512">
    <property type="entry name" value="HisKA"/>
    <property type="match status" value="1"/>
</dbReference>
<reference evidence="10" key="1">
    <citation type="submission" date="2022-08" db="EMBL/GenBank/DDBJ databases">
        <title>Genomic analyses of the natural microbiome of Caenorhabditis elegans.</title>
        <authorList>
            <person name="Samuel B."/>
        </authorList>
    </citation>
    <scope>NUCLEOTIDE SEQUENCE</scope>
    <source>
        <strain evidence="10">BIGb0277</strain>
    </source>
</reference>
<dbReference type="InterPro" id="IPR011110">
    <property type="entry name" value="Reg_prop"/>
</dbReference>
<evidence type="ECO:0000256" key="6">
    <source>
        <dbReference type="SAM" id="Phobius"/>
    </source>
</evidence>
<keyword evidence="4" id="KW-0418">Kinase</keyword>
<evidence type="ECO:0000256" key="2">
    <source>
        <dbReference type="ARBA" id="ARBA00012438"/>
    </source>
</evidence>
<keyword evidence="5" id="KW-0597">Phosphoprotein</keyword>
<dbReference type="SUPFAM" id="SSF63829">
    <property type="entry name" value="Calcium-dependent phosphotriesterase"/>
    <property type="match status" value="2"/>
</dbReference>
<evidence type="ECO:0000313" key="11">
    <source>
        <dbReference type="Proteomes" id="UP001320691"/>
    </source>
</evidence>
<dbReference type="Gene3D" id="2.130.10.10">
    <property type="entry name" value="YVTN repeat-like/Quinoprotein amine dehydrogenase"/>
    <property type="match status" value="3"/>
</dbReference>
<dbReference type="InterPro" id="IPR013783">
    <property type="entry name" value="Ig-like_fold"/>
</dbReference>
<dbReference type="InterPro" id="IPR001789">
    <property type="entry name" value="Sig_transdc_resp-reg_receiver"/>
</dbReference>
<evidence type="ECO:0000313" key="10">
    <source>
        <dbReference type="EMBL" id="MCS4278712.1"/>
    </source>
</evidence>
<dbReference type="SUPFAM" id="SSF52172">
    <property type="entry name" value="CheY-like"/>
    <property type="match status" value="1"/>
</dbReference>
<dbReference type="InterPro" id="IPR036097">
    <property type="entry name" value="HisK_dim/P_sf"/>
</dbReference>
<dbReference type="CDD" id="cd00156">
    <property type="entry name" value="REC"/>
    <property type="match status" value="1"/>
</dbReference>
<accession>A0AAW5PEP1</accession>
<dbReference type="Gene3D" id="3.40.50.2300">
    <property type="match status" value="1"/>
</dbReference>
<comment type="catalytic activity">
    <reaction evidence="1">
        <text>ATP + protein L-histidine = ADP + protein N-phospho-L-histidine.</text>
        <dbReference type="EC" id="2.7.13.3"/>
    </reaction>
</comment>
<dbReference type="InterPro" id="IPR015943">
    <property type="entry name" value="WD40/YVTN_repeat-like_dom_sf"/>
</dbReference>
<evidence type="ECO:0000256" key="1">
    <source>
        <dbReference type="ARBA" id="ARBA00000085"/>
    </source>
</evidence>
<dbReference type="Proteomes" id="UP001320691">
    <property type="component" value="Unassembled WGS sequence"/>
</dbReference>
<name>A0AAW5PEP1_9GAMM</name>
<dbReference type="Pfam" id="PF07494">
    <property type="entry name" value="Reg_prop"/>
    <property type="match status" value="2"/>
</dbReference>
<dbReference type="SMART" id="SM00448">
    <property type="entry name" value="REC"/>
    <property type="match status" value="1"/>
</dbReference>
<dbReference type="GO" id="GO:0009927">
    <property type="term" value="F:histidine phosphotransfer kinase activity"/>
    <property type="evidence" value="ECO:0007669"/>
    <property type="project" value="TreeGrafter"/>
</dbReference>
<organism evidence="10 11">
    <name type="scientific">Stenotrophomonas rhizophila</name>
    <dbReference type="NCBI Taxonomy" id="216778"/>
    <lineage>
        <taxon>Bacteria</taxon>
        <taxon>Pseudomonadati</taxon>
        <taxon>Pseudomonadota</taxon>
        <taxon>Gammaproteobacteria</taxon>
        <taxon>Lysobacterales</taxon>
        <taxon>Lysobacteraceae</taxon>
        <taxon>Stenotrophomonas</taxon>
    </lineage>
</organism>
<keyword evidence="6" id="KW-0812">Transmembrane</keyword>
<dbReference type="EC" id="2.7.13.3" evidence="2"/>
<dbReference type="Pfam" id="PF00072">
    <property type="entry name" value="Response_reg"/>
    <property type="match status" value="1"/>
</dbReference>
<gene>
    <name evidence="10" type="ORF">M2412_000673</name>
</gene>
<protein>
    <recommendedName>
        <fullName evidence="2">histidine kinase</fullName>
        <ecNumber evidence="2">2.7.13.3</ecNumber>
    </recommendedName>
</protein>
<dbReference type="InterPro" id="IPR005467">
    <property type="entry name" value="His_kinase_dom"/>
</dbReference>
<dbReference type="AlphaFoldDB" id="A0AAW5PEP1"/>
<dbReference type="PANTHER" id="PTHR43047:SF72">
    <property type="entry name" value="OSMOSENSING HISTIDINE PROTEIN KINASE SLN1"/>
    <property type="match status" value="1"/>
</dbReference>
<feature type="chain" id="PRO_5043543294" description="histidine kinase" evidence="7">
    <location>
        <begin position="20"/>
        <end position="1135"/>
    </location>
</feature>
<keyword evidence="6" id="KW-0472">Membrane</keyword>
<dbReference type="Gene3D" id="1.10.287.130">
    <property type="match status" value="1"/>
</dbReference>
<dbReference type="GO" id="GO:0005886">
    <property type="term" value="C:plasma membrane"/>
    <property type="evidence" value="ECO:0007669"/>
    <property type="project" value="TreeGrafter"/>
</dbReference>
<dbReference type="InterPro" id="IPR011006">
    <property type="entry name" value="CheY-like_superfamily"/>
</dbReference>
<keyword evidence="7" id="KW-0732">Signal</keyword>
<dbReference type="Gene3D" id="2.60.40.10">
    <property type="entry name" value="Immunoglobulins"/>
    <property type="match status" value="1"/>
</dbReference>
<dbReference type="GO" id="GO:0000155">
    <property type="term" value="F:phosphorelay sensor kinase activity"/>
    <property type="evidence" value="ECO:0007669"/>
    <property type="project" value="InterPro"/>
</dbReference>
<dbReference type="PROSITE" id="PS50109">
    <property type="entry name" value="HIS_KIN"/>
    <property type="match status" value="1"/>
</dbReference>
<sequence length="1135" mass="122819">MRCLYALVCWLAAVVPAFALPSPAQRVTTADGLPSNVVHEIVEDRQGYLWFATADGLARHDGSGFRVWRMEEGLADNEVLSMALDAQDQLWIGTGNGHLQRMSADRQQLARWAGPGTGTAAASPVLAVQPLADGSVWFGTREAGVFRLGREGRLRQYLPAADGRGLPSARVERLAADAGGGVWIGSAAGLARWQGDRFQPPTLLGATTLPVTALGLDAEGAVWSSTADGTQVRRLPGLQPANGEGNPGRRWLGHSRGGGQWFSDSGQVWWQDRTGQNARAVALPAVAGRTLPRIARVVEDRYGRVWLLGSHQGVWRLGAHWRHTERFKATGGAAGEAAGALAPAADGNAWYVRGGWLTKVSPTRGFDSRRWSYAHDPQRADRHVVVEDRHGQVWVFAAPWLTRLDTLRGRSERWRLPDAEGAEGVATAYAVLRICGDQLWLAGQGHLQQRTTQGVELGTWSYDAARLRPGAAPFALACGAAGQAWLWDREGLKQWRPDDAWFAPVPQAPRRQIGVLHLATDGQLWMADAEGWAAYRHDAGRLRRVVRFDAAHGLPAVMPRGLAEAHGALWATSARGVVRLQPQQRDVRLYTADDGLPMMVFDHGLIAAGRHLLAIDVDGDVMAWDPAGMAGAKVPATVVIDRVKVRRQGRWIELPAADPLRFNADDRDIQLSARLLNGSHGGVSDYRFRLRGKDPEWVRAGERGTRGFPRLPAGEHVLEYQARGADGRWSPLQSTRLQVAYSGWSHPGAWALLLLGGAGALTLILWRARRRYARHTARQRAEAGQRRAEQAAEAKAHYLATLGHEIRTPLTGVLGMSELLLIAPLAPRERVQVLRIQEGGRTLLEVIDTALDTARLQAGKLPLQPRRVHMAAWLSSVQAALVDPLADRGCALALCRQLPASACIEADPDRLRHVLDSLLWTLVTHTGAVRIGVRAASLPGRAGLLLDVIATPGACPSPALSTLREALTDTDALVHAQHGRLHLLQRADGTWQGSLSLALPWQQDQPDTPDAPLAAGALHVLLVEDDPLVAEVVSGLLRVHGHTVTHAGHALSALAQLAGGGVQVILLDLDLPGMDGMSLLRLIRQQGHRQPALVVTARRDPDLVAQVTLAGADGLLHKPVAGEALQAAMRRMRPG</sequence>
<feature type="signal peptide" evidence="7">
    <location>
        <begin position="1"/>
        <end position="19"/>
    </location>
</feature>
<feature type="modified residue" description="4-aspartylphosphate" evidence="5">
    <location>
        <position position="1068"/>
    </location>
</feature>
<feature type="transmembrane region" description="Helical" evidence="6">
    <location>
        <begin position="748"/>
        <end position="766"/>
    </location>
</feature>
<evidence type="ECO:0000256" key="7">
    <source>
        <dbReference type="SAM" id="SignalP"/>
    </source>
</evidence>
<dbReference type="RefSeq" id="WP_259259480.1">
    <property type="nucleotide sequence ID" value="NZ_JANUEK010000001.1"/>
</dbReference>
<evidence type="ECO:0000256" key="4">
    <source>
        <dbReference type="ARBA" id="ARBA00022777"/>
    </source>
</evidence>